<name>A0A2P2JC50_RHIMU</name>
<organism evidence="1">
    <name type="scientific">Rhizophora mucronata</name>
    <name type="common">Asiatic mangrove</name>
    <dbReference type="NCBI Taxonomy" id="61149"/>
    <lineage>
        <taxon>Eukaryota</taxon>
        <taxon>Viridiplantae</taxon>
        <taxon>Streptophyta</taxon>
        <taxon>Embryophyta</taxon>
        <taxon>Tracheophyta</taxon>
        <taxon>Spermatophyta</taxon>
        <taxon>Magnoliopsida</taxon>
        <taxon>eudicotyledons</taxon>
        <taxon>Gunneridae</taxon>
        <taxon>Pentapetalae</taxon>
        <taxon>rosids</taxon>
        <taxon>fabids</taxon>
        <taxon>Malpighiales</taxon>
        <taxon>Rhizophoraceae</taxon>
        <taxon>Rhizophora</taxon>
    </lineage>
</organism>
<evidence type="ECO:0000313" key="1">
    <source>
        <dbReference type="EMBL" id="MBW91038.1"/>
    </source>
</evidence>
<accession>A0A2P2JC50</accession>
<sequence length="140" mass="16277">MPNTEVHYYKEYAYICILVFISYIDTKRGTHKATTHTFIGCILKLAHQFLNVLDPWRPISSSSFFLPPVISKHLIFQVYTSRTYTQVITFSGKPSLLLAIHVSPQNCAPNLQHFNFAYNRWSYTNDFIFCPSWNCTGFSH</sequence>
<proteinExistence type="predicted"/>
<dbReference type="AlphaFoldDB" id="A0A2P2JC50"/>
<dbReference type="EMBL" id="GGEC01010555">
    <property type="protein sequence ID" value="MBW91038.1"/>
    <property type="molecule type" value="Transcribed_RNA"/>
</dbReference>
<reference evidence="1" key="1">
    <citation type="submission" date="2018-02" db="EMBL/GenBank/DDBJ databases">
        <title>Rhizophora mucronata_Transcriptome.</title>
        <authorList>
            <person name="Meera S.P."/>
            <person name="Sreeshan A."/>
            <person name="Augustine A."/>
        </authorList>
    </citation>
    <scope>NUCLEOTIDE SEQUENCE</scope>
    <source>
        <tissue evidence="1">Leaf</tissue>
    </source>
</reference>
<protein>
    <submittedName>
        <fullName evidence="1">Uncharacterized protein MANES_02G134600</fullName>
    </submittedName>
</protein>